<sequence>MEGPIFDVEELLKDIDFFAERSDVKAIVLRVNSPGGAVAPSQEVYEKLKSISLEKPVVTSVGSLAASGGFYAAVGSNKIVANRGSILGSIGVIVEYPVAVELLKKIGLRFETVTSGTAKDIGSPTREVTRQDREALESVVNDLHNQFVDAVSLGRSLDRDVVLSLADGRVFTGEQSYELGLVDTLGTLDDAVSLAGHLASLETIPERIYPKKKRYRLLDYFFNEMEERVYGYIQTLPLFLWKMEN</sequence>
<evidence type="ECO:0000256" key="4">
    <source>
        <dbReference type="ARBA" id="ARBA00022825"/>
    </source>
</evidence>
<dbReference type="EMBL" id="UINC01054588">
    <property type="protein sequence ID" value="SVB72483.1"/>
    <property type="molecule type" value="Genomic_DNA"/>
</dbReference>
<reference evidence="6" key="1">
    <citation type="submission" date="2018-05" db="EMBL/GenBank/DDBJ databases">
        <authorList>
            <person name="Lanie J.A."/>
            <person name="Ng W.-L."/>
            <person name="Kazmierczak K.M."/>
            <person name="Andrzejewski T.M."/>
            <person name="Davidsen T.M."/>
            <person name="Wayne K.J."/>
            <person name="Tettelin H."/>
            <person name="Glass J.I."/>
            <person name="Rusch D."/>
            <person name="Podicherti R."/>
            <person name="Tsui H.-C.T."/>
            <person name="Winkler M.E."/>
        </authorList>
    </citation>
    <scope>NUCLEOTIDE SEQUENCE</scope>
</reference>
<evidence type="ECO:0000256" key="2">
    <source>
        <dbReference type="ARBA" id="ARBA00022670"/>
    </source>
</evidence>
<keyword evidence="2" id="KW-0645">Protease</keyword>
<dbReference type="PANTHER" id="PTHR42987:SF7">
    <property type="entry name" value="SIGNAL PEPTIDE PEPTIDASE SPPA-RELATED"/>
    <property type="match status" value="1"/>
</dbReference>
<dbReference type="Gene3D" id="6.20.330.10">
    <property type="match status" value="1"/>
</dbReference>
<proteinExistence type="inferred from homology"/>
<dbReference type="AlphaFoldDB" id="A0A382GD10"/>
<keyword evidence="4" id="KW-0720">Serine protease</keyword>
<organism evidence="6">
    <name type="scientific">marine metagenome</name>
    <dbReference type="NCBI Taxonomy" id="408172"/>
    <lineage>
        <taxon>unclassified sequences</taxon>
        <taxon>metagenomes</taxon>
        <taxon>ecological metagenomes</taxon>
    </lineage>
</organism>
<gene>
    <name evidence="6" type="ORF">METZ01_LOCUS225337</name>
</gene>
<comment type="similarity">
    <text evidence="1">Belongs to the peptidase S49 family.</text>
</comment>
<dbReference type="NCBIfam" id="TIGR00706">
    <property type="entry name" value="SppA_dom"/>
    <property type="match status" value="1"/>
</dbReference>
<dbReference type="InterPro" id="IPR047272">
    <property type="entry name" value="S49_SppA_C"/>
</dbReference>
<dbReference type="CDD" id="cd07023">
    <property type="entry name" value="S49_Sppa_N_C"/>
    <property type="match status" value="1"/>
</dbReference>
<protein>
    <recommendedName>
        <fullName evidence="5">Peptidase S49 domain-containing protein</fullName>
    </recommendedName>
</protein>
<dbReference type="Pfam" id="PF01343">
    <property type="entry name" value="Peptidase_S49"/>
    <property type="match status" value="1"/>
</dbReference>
<name>A0A382GD10_9ZZZZ</name>
<evidence type="ECO:0000259" key="5">
    <source>
        <dbReference type="Pfam" id="PF01343"/>
    </source>
</evidence>
<keyword evidence="3" id="KW-0378">Hydrolase</keyword>
<feature type="domain" description="Peptidase S49" evidence="5">
    <location>
        <begin position="54"/>
        <end position="201"/>
    </location>
</feature>
<dbReference type="GO" id="GO:0006508">
    <property type="term" value="P:proteolysis"/>
    <property type="evidence" value="ECO:0007669"/>
    <property type="project" value="UniProtKB-KW"/>
</dbReference>
<dbReference type="Gene3D" id="3.90.226.10">
    <property type="entry name" value="2-enoyl-CoA Hydratase, Chain A, domain 1"/>
    <property type="match status" value="1"/>
</dbReference>
<dbReference type="InterPro" id="IPR002142">
    <property type="entry name" value="Peptidase_S49"/>
</dbReference>
<dbReference type="InterPro" id="IPR004635">
    <property type="entry name" value="Pept_S49_SppA"/>
</dbReference>
<evidence type="ECO:0000256" key="1">
    <source>
        <dbReference type="ARBA" id="ARBA00008683"/>
    </source>
</evidence>
<dbReference type="GO" id="GO:0004252">
    <property type="term" value="F:serine-type endopeptidase activity"/>
    <property type="evidence" value="ECO:0007669"/>
    <property type="project" value="InterPro"/>
</dbReference>
<dbReference type="SUPFAM" id="SSF52096">
    <property type="entry name" value="ClpP/crotonase"/>
    <property type="match status" value="1"/>
</dbReference>
<evidence type="ECO:0000313" key="6">
    <source>
        <dbReference type="EMBL" id="SVB72483.1"/>
    </source>
</evidence>
<dbReference type="InterPro" id="IPR001907">
    <property type="entry name" value="ClpP"/>
</dbReference>
<dbReference type="GO" id="GO:0004176">
    <property type="term" value="F:ATP-dependent peptidase activity"/>
    <property type="evidence" value="ECO:0007669"/>
    <property type="project" value="InterPro"/>
</dbReference>
<accession>A0A382GD10</accession>
<dbReference type="PANTHER" id="PTHR42987">
    <property type="entry name" value="PEPTIDASE S49"/>
    <property type="match status" value="1"/>
</dbReference>
<dbReference type="InterPro" id="IPR029045">
    <property type="entry name" value="ClpP/crotonase-like_dom_sf"/>
</dbReference>
<evidence type="ECO:0000256" key="3">
    <source>
        <dbReference type="ARBA" id="ARBA00022801"/>
    </source>
</evidence>
<dbReference type="PRINTS" id="PR00127">
    <property type="entry name" value="CLPPROTEASEP"/>
</dbReference>